<sequence length="280" mass="30619">MSGVHPLEELLRSDRLPHIWCPGCGIGIALNCFLRAVKELDINPDSIAFISGIGCTGRAAGYVNFDSFHTTHGRAIPLAMGVKVARPDMHVVVFSGDGDLFAIGGNHFIHAARRNVGLLVICINNFNYGMTGGQLGPTTPFKSRTTTTPYGNIEHPFNLVYLAAAAGATYVARWTIAHPIPLTKSIEKGLLKRGFAFIEVVAPCITQYARYNKLGGPVEVMKYLKKSSVIKNFIDPAKAEIEVGGKIIVGEFVDTERPEYISELYRLIRERSGKDIKCLV</sequence>
<feature type="domain" description="Thiamine pyrophosphate enzyme TPP-binding" evidence="2">
    <location>
        <begin position="55"/>
        <end position="200"/>
    </location>
</feature>
<dbReference type="AlphaFoldDB" id="A0A497EVE3"/>
<accession>A0A497EVE3</accession>
<dbReference type="PANTHER" id="PTHR48084:SF1">
    <property type="entry name" value="2-OXOGLUTARATE SYNTHASE SUBUNIT KORB"/>
    <property type="match status" value="1"/>
</dbReference>
<proteinExistence type="predicted"/>
<organism evidence="3 4">
    <name type="scientific">Thermoproteota archaeon</name>
    <dbReference type="NCBI Taxonomy" id="2056631"/>
    <lineage>
        <taxon>Archaea</taxon>
        <taxon>Thermoproteota</taxon>
    </lineage>
</organism>
<dbReference type="CDD" id="cd03375">
    <property type="entry name" value="TPP_OGFOR"/>
    <property type="match status" value="1"/>
</dbReference>
<dbReference type="PANTHER" id="PTHR48084">
    <property type="entry name" value="2-OXOGLUTARATE OXIDOREDUCTASE SUBUNIT KORB-RELATED"/>
    <property type="match status" value="1"/>
</dbReference>
<dbReference type="GO" id="GO:0016625">
    <property type="term" value="F:oxidoreductase activity, acting on the aldehyde or oxo group of donors, iron-sulfur protein as acceptor"/>
    <property type="evidence" value="ECO:0007669"/>
    <property type="project" value="UniProtKB-ARBA"/>
</dbReference>
<dbReference type="Pfam" id="PF02775">
    <property type="entry name" value="TPP_enzyme_C"/>
    <property type="match status" value="1"/>
</dbReference>
<dbReference type="Gene3D" id="3.40.50.970">
    <property type="match status" value="1"/>
</dbReference>
<dbReference type="InterPro" id="IPR051457">
    <property type="entry name" value="2-oxoacid:Fd_oxidoreductase"/>
</dbReference>
<dbReference type="Proteomes" id="UP000268446">
    <property type="component" value="Unassembled WGS sequence"/>
</dbReference>
<name>A0A497EVE3_9CREN</name>
<dbReference type="GO" id="GO:0030976">
    <property type="term" value="F:thiamine pyrophosphate binding"/>
    <property type="evidence" value="ECO:0007669"/>
    <property type="project" value="InterPro"/>
</dbReference>
<keyword evidence="1" id="KW-0560">Oxidoreductase</keyword>
<evidence type="ECO:0000256" key="1">
    <source>
        <dbReference type="ARBA" id="ARBA00023002"/>
    </source>
</evidence>
<evidence type="ECO:0000259" key="2">
    <source>
        <dbReference type="Pfam" id="PF02775"/>
    </source>
</evidence>
<comment type="caution">
    <text evidence="3">The sequence shown here is derived from an EMBL/GenBank/DDBJ whole genome shotgun (WGS) entry which is preliminary data.</text>
</comment>
<dbReference type="EMBL" id="QMQZ01000076">
    <property type="protein sequence ID" value="RLE51126.1"/>
    <property type="molecule type" value="Genomic_DNA"/>
</dbReference>
<dbReference type="InterPro" id="IPR011766">
    <property type="entry name" value="TPP_enzyme_TPP-bd"/>
</dbReference>
<protein>
    <submittedName>
        <fullName evidence="3">2-oxoacid:ferredoxin oxidoreductase subunit beta</fullName>
    </submittedName>
</protein>
<dbReference type="GO" id="GO:0044272">
    <property type="term" value="P:sulfur compound biosynthetic process"/>
    <property type="evidence" value="ECO:0007669"/>
    <property type="project" value="UniProtKB-ARBA"/>
</dbReference>
<dbReference type="GO" id="GO:0006082">
    <property type="term" value="P:organic acid metabolic process"/>
    <property type="evidence" value="ECO:0007669"/>
    <property type="project" value="UniProtKB-ARBA"/>
</dbReference>
<dbReference type="GO" id="GO:0045333">
    <property type="term" value="P:cellular respiration"/>
    <property type="evidence" value="ECO:0007669"/>
    <property type="project" value="UniProtKB-ARBA"/>
</dbReference>
<dbReference type="SUPFAM" id="SSF52518">
    <property type="entry name" value="Thiamin diphosphate-binding fold (THDP-binding)"/>
    <property type="match status" value="1"/>
</dbReference>
<dbReference type="InterPro" id="IPR029061">
    <property type="entry name" value="THDP-binding"/>
</dbReference>
<reference evidence="3 4" key="1">
    <citation type="submission" date="2018-06" db="EMBL/GenBank/DDBJ databases">
        <title>Extensive metabolic versatility and redundancy in microbially diverse, dynamic hydrothermal sediments.</title>
        <authorList>
            <person name="Dombrowski N."/>
            <person name="Teske A."/>
            <person name="Baker B.J."/>
        </authorList>
    </citation>
    <scope>NUCLEOTIDE SEQUENCE [LARGE SCALE GENOMIC DNA]</scope>
    <source>
        <strain evidence="3">B29_G17</strain>
    </source>
</reference>
<evidence type="ECO:0000313" key="4">
    <source>
        <dbReference type="Proteomes" id="UP000268446"/>
    </source>
</evidence>
<gene>
    <name evidence="3" type="ORF">DRJ20_02590</name>
</gene>
<evidence type="ECO:0000313" key="3">
    <source>
        <dbReference type="EMBL" id="RLE51126.1"/>
    </source>
</evidence>